<evidence type="ECO:0000313" key="5">
    <source>
        <dbReference type="Proteomes" id="UP000239237"/>
    </source>
</evidence>
<feature type="region of interest" description="Disordered" evidence="1">
    <location>
        <begin position="71"/>
        <end position="90"/>
    </location>
</feature>
<dbReference type="Proteomes" id="UP000239237">
    <property type="component" value="Unassembled WGS sequence"/>
</dbReference>
<evidence type="ECO:0000313" key="3">
    <source>
        <dbReference type="EMBL" id="SPE06161.1"/>
    </source>
</evidence>
<evidence type="ECO:0008006" key="6">
    <source>
        <dbReference type="Google" id="ProtNLM"/>
    </source>
</evidence>
<reference evidence="3 4" key="2">
    <citation type="submission" date="2018-02" db="EMBL/GenBank/DDBJ databases">
        <authorList>
            <person name="Cohen D.B."/>
            <person name="Kent A.D."/>
        </authorList>
    </citation>
    <scope>NUCLEOTIDE SEQUENCE [LARGE SCALE GENOMIC DNA]</scope>
    <source>
        <strain evidence="3 4">CECT 9216</strain>
    </source>
</reference>
<proteinExistence type="predicted"/>
<accession>A0A2N9K767</accession>
<keyword evidence="5" id="KW-1185">Reference proteome</keyword>
<name>A0A2N9K767_9LACO</name>
<gene>
    <name evidence="2" type="ORF">LES8486_01683</name>
    <name evidence="3" type="ORF">LES9216_00048</name>
</gene>
<reference evidence="2 5" key="1">
    <citation type="submission" date="2018-02" db="EMBL/GenBank/DDBJ databases">
        <authorList>
            <person name="Rodrigo-Torres L."/>
            <person name="Arahal R. D."/>
            <person name="Lucena T."/>
        </authorList>
    </citation>
    <scope>NUCLEOTIDE SEQUENCE [LARGE SCALE GENOMIC DNA]</scope>
    <source>
        <strain evidence="2 5">CECT 8486</strain>
    </source>
</reference>
<dbReference type="EMBL" id="OKQU01000001">
    <property type="protein sequence ID" value="SPE06161.1"/>
    <property type="molecule type" value="Genomic_DNA"/>
</dbReference>
<evidence type="ECO:0000256" key="1">
    <source>
        <dbReference type="SAM" id="MobiDB-lite"/>
    </source>
</evidence>
<sequence length="169" mass="18917">MEKKIPSIEYRNMDVEERLHFDWDEYNAMSIWESGKWAFKNPEANKYALDTLKRERLDIKSDVDLNEALSEMKEKNQNEREAKQKERASKLQEQKQITCKNCGGHDFQLAGDNSKKYSFGKSVAGSVGLGLMTGGLGFIAGGAAGFAGKKGKKNTLVCLNCGKTLEVKK</sequence>
<dbReference type="AlphaFoldDB" id="A0A2N9K767"/>
<dbReference type="RefSeq" id="WP_105299825.1">
    <property type="nucleotide sequence ID" value="NZ_OKQR01000004.1"/>
</dbReference>
<organism evidence="3 4">
    <name type="scientific">Leuconostoc suionicum</name>
    <dbReference type="NCBI Taxonomy" id="1511761"/>
    <lineage>
        <taxon>Bacteria</taxon>
        <taxon>Bacillati</taxon>
        <taxon>Bacillota</taxon>
        <taxon>Bacilli</taxon>
        <taxon>Lactobacillales</taxon>
        <taxon>Lactobacillaceae</taxon>
        <taxon>Leuconostoc</taxon>
    </lineage>
</organism>
<dbReference type="Proteomes" id="UP000237923">
    <property type="component" value="Unassembled WGS sequence"/>
</dbReference>
<dbReference type="EMBL" id="OKQR01000004">
    <property type="protein sequence ID" value="SPD94499.1"/>
    <property type="molecule type" value="Genomic_DNA"/>
</dbReference>
<evidence type="ECO:0000313" key="2">
    <source>
        <dbReference type="EMBL" id="SPD94499.1"/>
    </source>
</evidence>
<evidence type="ECO:0000313" key="4">
    <source>
        <dbReference type="Proteomes" id="UP000237923"/>
    </source>
</evidence>
<protein>
    <recommendedName>
        <fullName evidence="6">Double zinc ribbon</fullName>
    </recommendedName>
</protein>